<dbReference type="EMBL" id="JAAQPH010000004">
    <property type="protein sequence ID" value="NIA68214.1"/>
    <property type="molecule type" value="Genomic_DNA"/>
</dbReference>
<evidence type="ECO:0000256" key="4">
    <source>
        <dbReference type="ARBA" id="ARBA00022692"/>
    </source>
</evidence>
<evidence type="ECO:0000256" key="6">
    <source>
        <dbReference type="ARBA" id="ARBA00023136"/>
    </source>
</evidence>
<feature type="transmembrane region" description="Helical" evidence="7">
    <location>
        <begin position="46"/>
        <end position="68"/>
    </location>
</feature>
<dbReference type="InterPro" id="IPR032808">
    <property type="entry name" value="DoxX"/>
</dbReference>
<feature type="transmembrane region" description="Helical" evidence="7">
    <location>
        <begin position="104"/>
        <end position="121"/>
    </location>
</feature>
<dbReference type="PANTHER" id="PTHR33452:SF1">
    <property type="entry name" value="INNER MEMBRANE PROTEIN YPHA-RELATED"/>
    <property type="match status" value="1"/>
</dbReference>
<dbReference type="Pfam" id="PF07681">
    <property type="entry name" value="DoxX"/>
    <property type="match status" value="1"/>
</dbReference>
<evidence type="ECO:0000256" key="1">
    <source>
        <dbReference type="ARBA" id="ARBA00004651"/>
    </source>
</evidence>
<evidence type="ECO:0000256" key="3">
    <source>
        <dbReference type="ARBA" id="ARBA00022475"/>
    </source>
</evidence>
<name>A0A967C453_9PROT</name>
<gene>
    <name evidence="8" type="ORF">HBA54_06380</name>
</gene>
<dbReference type="GO" id="GO:0005886">
    <property type="term" value="C:plasma membrane"/>
    <property type="evidence" value="ECO:0007669"/>
    <property type="project" value="UniProtKB-SubCell"/>
</dbReference>
<organism evidence="8 9">
    <name type="scientific">Pelagibius litoralis</name>
    <dbReference type="NCBI Taxonomy" id="374515"/>
    <lineage>
        <taxon>Bacteria</taxon>
        <taxon>Pseudomonadati</taxon>
        <taxon>Pseudomonadota</taxon>
        <taxon>Alphaproteobacteria</taxon>
        <taxon>Rhodospirillales</taxon>
        <taxon>Rhodovibrionaceae</taxon>
        <taxon>Pelagibius</taxon>
    </lineage>
</organism>
<keyword evidence="6 7" id="KW-0472">Membrane</keyword>
<comment type="caution">
    <text evidence="8">The sequence shown here is derived from an EMBL/GenBank/DDBJ whole genome shotgun (WGS) entry which is preliminary data.</text>
</comment>
<sequence length="142" mass="14905">MIDSKTAPYAALILRVALGIMFLAHSLYLKVIVFTMPGTVGFFESLGLPGVVAYLTVTAEILGGLALILGIRTRLAVLAVMPVLLGATWVHSGNGWVFSAEGGGWEYPVFLIVAAVVQALLGDGAHAVKLPFAQQVKTAVAR</sequence>
<feature type="transmembrane region" description="Helical" evidence="7">
    <location>
        <begin position="75"/>
        <end position="92"/>
    </location>
</feature>
<dbReference type="AlphaFoldDB" id="A0A967C453"/>
<evidence type="ECO:0000256" key="5">
    <source>
        <dbReference type="ARBA" id="ARBA00022989"/>
    </source>
</evidence>
<dbReference type="InterPro" id="IPR051907">
    <property type="entry name" value="DoxX-like_oxidoreductase"/>
</dbReference>
<evidence type="ECO:0000313" key="8">
    <source>
        <dbReference type="EMBL" id="NIA68214.1"/>
    </source>
</evidence>
<reference evidence="8" key="1">
    <citation type="submission" date="2020-03" db="EMBL/GenBank/DDBJ databases">
        <title>Genome of Pelagibius litoralis DSM 21314T.</title>
        <authorList>
            <person name="Wang G."/>
        </authorList>
    </citation>
    <scope>NUCLEOTIDE SEQUENCE</scope>
    <source>
        <strain evidence="8">DSM 21314</strain>
    </source>
</reference>
<protein>
    <submittedName>
        <fullName evidence="8">DoxX family protein</fullName>
    </submittedName>
</protein>
<evidence type="ECO:0000256" key="7">
    <source>
        <dbReference type="SAM" id="Phobius"/>
    </source>
</evidence>
<evidence type="ECO:0000256" key="2">
    <source>
        <dbReference type="ARBA" id="ARBA00006679"/>
    </source>
</evidence>
<evidence type="ECO:0000313" key="9">
    <source>
        <dbReference type="Proteomes" id="UP000761264"/>
    </source>
</evidence>
<keyword evidence="9" id="KW-1185">Reference proteome</keyword>
<comment type="similarity">
    <text evidence="2">Belongs to the DoxX family.</text>
</comment>
<accession>A0A967C453</accession>
<comment type="subcellular location">
    <subcellularLocation>
        <location evidence="1">Cell membrane</location>
        <topology evidence="1">Multi-pass membrane protein</topology>
    </subcellularLocation>
</comment>
<keyword evidence="3" id="KW-1003">Cell membrane</keyword>
<dbReference type="RefSeq" id="WP_167222577.1">
    <property type="nucleotide sequence ID" value="NZ_JAAQPH010000004.1"/>
</dbReference>
<keyword evidence="4 7" id="KW-0812">Transmembrane</keyword>
<dbReference type="Proteomes" id="UP000761264">
    <property type="component" value="Unassembled WGS sequence"/>
</dbReference>
<feature type="transmembrane region" description="Helical" evidence="7">
    <location>
        <begin position="12"/>
        <end position="34"/>
    </location>
</feature>
<proteinExistence type="inferred from homology"/>
<keyword evidence="5 7" id="KW-1133">Transmembrane helix</keyword>
<dbReference type="PANTHER" id="PTHR33452">
    <property type="entry name" value="OXIDOREDUCTASE CATD-RELATED"/>
    <property type="match status" value="1"/>
</dbReference>